<dbReference type="RefSeq" id="WP_155304816.1">
    <property type="nucleotide sequence ID" value="NZ_AP021875.1"/>
</dbReference>
<sequence length="252" mass="27392">MNQFTLENRIAMVTGASRGLGRAMAIGMAGAGAHIVAIGRDNQSLAETAKEISAAGGTSTVFQADLCDDTAVKDMVQATIKMLGRIDILVNNAGIAPMERTTEISKAEWDRVIDINLNAVFLLSRTVGRQMIEKKTGNIINIASVYGKMASNRSLHYCASKAAIIQMTKALALEWAPFNIRVNCIAPGFFQTDMTAEQQSNEKHYNFLMEKIPLRRFGKPEEIVGSVLFLSSAASQYVTGSTLFIDGGYSIW</sequence>
<proteinExistence type="inferred from homology"/>
<dbReference type="Proteomes" id="UP000427769">
    <property type="component" value="Chromosome"/>
</dbReference>
<dbReference type="FunFam" id="3.40.50.720:FF:000084">
    <property type="entry name" value="Short-chain dehydrogenase reductase"/>
    <property type="match status" value="1"/>
</dbReference>
<dbReference type="KEGG" id="dwd:DSCW_33610"/>
<dbReference type="NCBIfam" id="NF005559">
    <property type="entry name" value="PRK07231.1"/>
    <property type="match status" value="1"/>
</dbReference>
<dbReference type="PRINTS" id="PR00080">
    <property type="entry name" value="SDRFAMILY"/>
</dbReference>
<dbReference type="AlphaFoldDB" id="A0A5K7ZBW6"/>
<dbReference type="PRINTS" id="PR00081">
    <property type="entry name" value="GDHRDH"/>
</dbReference>
<keyword evidence="3" id="KW-1185">Reference proteome</keyword>
<organism evidence="2 3">
    <name type="scientific">Desulfosarcina widdelii</name>
    <dbReference type="NCBI Taxonomy" id="947919"/>
    <lineage>
        <taxon>Bacteria</taxon>
        <taxon>Pseudomonadati</taxon>
        <taxon>Thermodesulfobacteriota</taxon>
        <taxon>Desulfobacteria</taxon>
        <taxon>Desulfobacterales</taxon>
        <taxon>Desulfosarcinaceae</taxon>
        <taxon>Desulfosarcina</taxon>
    </lineage>
</organism>
<protein>
    <submittedName>
        <fullName evidence="2">2-deoxy-D-gluconate 3-dehydrogenase</fullName>
    </submittedName>
</protein>
<dbReference type="InterPro" id="IPR020904">
    <property type="entry name" value="Sc_DH/Rdtase_CS"/>
</dbReference>
<dbReference type="OrthoDB" id="9804774at2"/>
<dbReference type="NCBIfam" id="NF009466">
    <property type="entry name" value="PRK12826.1-2"/>
    <property type="match status" value="1"/>
</dbReference>
<dbReference type="InterPro" id="IPR002347">
    <property type="entry name" value="SDR_fam"/>
</dbReference>
<reference evidence="2 3" key="1">
    <citation type="submission" date="2019-11" db="EMBL/GenBank/DDBJ databases">
        <title>Comparative genomics of hydrocarbon-degrading Desulfosarcina strains.</title>
        <authorList>
            <person name="Watanabe M."/>
            <person name="Kojima H."/>
            <person name="Fukui M."/>
        </authorList>
    </citation>
    <scope>NUCLEOTIDE SEQUENCE [LARGE SCALE GENOMIC DNA]</scope>
    <source>
        <strain evidence="2 3">PP31</strain>
    </source>
</reference>
<name>A0A5K7ZBW6_9BACT</name>
<gene>
    <name evidence="2" type="ORF">DSCW_33610</name>
</gene>
<accession>A0A5K7ZBW6</accession>
<evidence type="ECO:0000313" key="2">
    <source>
        <dbReference type="EMBL" id="BBO75944.1"/>
    </source>
</evidence>
<dbReference type="EMBL" id="AP021875">
    <property type="protein sequence ID" value="BBO75944.1"/>
    <property type="molecule type" value="Genomic_DNA"/>
</dbReference>
<dbReference type="InterPro" id="IPR036291">
    <property type="entry name" value="NAD(P)-bd_dom_sf"/>
</dbReference>
<evidence type="ECO:0000313" key="3">
    <source>
        <dbReference type="Proteomes" id="UP000427769"/>
    </source>
</evidence>
<dbReference type="GO" id="GO:0016616">
    <property type="term" value="F:oxidoreductase activity, acting on the CH-OH group of donors, NAD or NADP as acceptor"/>
    <property type="evidence" value="ECO:0007669"/>
    <property type="project" value="TreeGrafter"/>
</dbReference>
<dbReference type="Gene3D" id="3.40.50.720">
    <property type="entry name" value="NAD(P)-binding Rossmann-like Domain"/>
    <property type="match status" value="1"/>
</dbReference>
<dbReference type="PROSITE" id="PS00061">
    <property type="entry name" value="ADH_SHORT"/>
    <property type="match status" value="1"/>
</dbReference>
<dbReference type="Pfam" id="PF13561">
    <property type="entry name" value="adh_short_C2"/>
    <property type="match status" value="1"/>
</dbReference>
<dbReference type="PANTHER" id="PTHR42760">
    <property type="entry name" value="SHORT-CHAIN DEHYDROGENASES/REDUCTASES FAMILY MEMBER"/>
    <property type="match status" value="1"/>
</dbReference>
<comment type="similarity">
    <text evidence="1">Belongs to the short-chain dehydrogenases/reductases (SDR) family.</text>
</comment>
<evidence type="ECO:0000256" key="1">
    <source>
        <dbReference type="ARBA" id="ARBA00006484"/>
    </source>
</evidence>
<dbReference type="SUPFAM" id="SSF51735">
    <property type="entry name" value="NAD(P)-binding Rossmann-fold domains"/>
    <property type="match status" value="1"/>
</dbReference>